<feature type="domain" description="ATP-dependent DNA ligase family profile" evidence="11">
    <location>
        <begin position="491"/>
        <end position="582"/>
    </location>
</feature>
<evidence type="ECO:0000256" key="9">
    <source>
        <dbReference type="ARBA" id="ARBA00023204"/>
    </source>
</evidence>
<dbReference type="SMART" id="SM00292">
    <property type="entry name" value="BRCT"/>
    <property type="match status" value="1"/>
</dbReference>
<dbReference type="InterPro" id="IPR003697">
    <property type="entry name" value="Maf-like"/>
</dbReference>
<dbReference type="SUPFAM" id="SSF56091">
    <property type="entry name" value="DNA ligase/mRNA capping enzyme, catalytic domain"/>
    <property type="match status" value="1"/>
</dbReference>
<dbReference type="Pfam" id="PF00533">
    <property type="entry name" value="BRCT"/>
    <property type="match status" value="1"/>
</dbReference>
<dbReference type="GO" id="GO:0003910">
    <property type="term" value="F:DNA ligase (ATP) activity"/>
    <property type="evidence" value="ECO:0007669"/>
    <property type="project" value="InterPro"/>
</dbReference>
<keyword evidence="5" id="KW-0378">Hydrolase</keyword>
<dbReference type="InterPro" id="IPR036420">
    <property type="entry name" value="BRCT_dom_sf"/>
</dbReference>
<proteinExistence type="inferred from homology"/>
<evidence type="ECO:0000256" key="1">
    <source>
        <dbReference type="ARBA" id="ARBA00022598"/>
    </source>
</evidence>
<dbReference type="CDD" id="cd07903">
    <property type="entry name" value="Adenylation_DNA_ligase_IV"/>
    <property type="match status" value="1"/>
</dbReference>
<dbReference type="GO" id="GO:0047429">
    <property type="term" value="F:nucleoside triphosphate diphosphatase activity"/>
    <property type="evidence" value="ECO:0007669"/>
    <property type="project" value="InterPro"/>
</dbReference>
<dbReference type="InterPro" id="IPR029710">
    <property type="entry name" value="LIG4"/>
</dbReference>
<keyword evidence="2" id="KW-0479">Metal-binding</keyword>
<keyword evidence="4" id="KW-0227">DNA damage</keyword>
<dbReference type="InterPro" id="IPR044125">
    <property type="entry name" value="Adenylation_DNA_ligase_IV"/>
</dbReference>
<keyword evidence="8" id="KW-0233">DNA recombination</keyword>
<evidence type="ECO:0000313" key="13">
    <source>
        <dbReference type="EMBL" id="CAF2825613.1"/>
    </source>
</evidence>
<dbReference type="Gene3D" id="3.40.50.10190">
    <property type="entry name" value="BRCT domain"/>
    <property type="match status" value="1"/>
</dbReference>
<evidence type="ECO:0000256" key="8">
    <source>
        <dbReference type="ARBA" id="ARBA00023172"/>
    </source>
</evidence>
<dbReference type="InterPro" id="IPR036599">
    <property type="entry name" value="DNA_ligase_N_sf"/>
</dbReference>
<keyword evidence="14" id="KW-1185">Reference proteome</keyword>
<dbReference type="Gene3D" id="3.90.950.10">
    <property type="match status" value="1"/>
</dbReference>
<dbReference type="PANTHER" id="PTHR45997">
    <property type="entry name" value="DNA LIGASE 4"/>
    <property type="match status" value="1"/>
</dbReference>
<dbReference type="Pfam" id="PF04679">
    <property type="entry name" value="DNA_ligase_A_C"/>
    <property type="match status" value="1"/>
</dbReference>
<dbReference type="GO" id="GO:0005524">
    <property type="term" value="F:ATP binding"/>
    <property type="evidence" value="ECO:0007669"/>
    <property type="project" value="UniProtKB-KW"/>
</dbReference>
<evidence type="ECO:0000256" key="6">
    <source>
        <dbReference type="ARBA" id="ARBA00022840"/>
    </source>
</evidence>
<accession>A0A7R8CHN9</accession>
<dbReference type="SUPFAM" id="SSF52113">
    <property type="entry name" value="BRCT domain"/>
    <property type="match status" value="1"/>
</dbReference>
<dbReference type="Proteomes" id="UP000675881">
    <property type="component" value="Chromosome 13"/>
</dbReference>
<dbReference type="EC" id="6.5.1.1" evidence="13"/>
<dbReference type="InterPro" id="IPR012309">
    <property type="entry name" value="DNA_ligase_ATP-dep_C"/>
</dbReference>
<dbReference type="InterPro" id="IPR012340">
    <property type="entry name" value="NA-bd_OB-fold"/>
</dbReference>
<sequence length="957" mass="110168">MDKKNALLFRPKYFSFAHSILTQILCIAYYLNYKMLEPFAKTLENEYQIVLSAEENLNKQDYLDKPQEYAMKTAALKSRAVIEEIKKKENKNLLVIGSDTVVFSEGQIIGKPKDMDDAILESLSDKSHQVYTGVSILIKPSDFNTIECHSFYEETKIYFDKLPLEVIEGYVSTGEPIDKAGAYGIQSKGGTLIKRIEGDYFNDCRSLWNDKQNYSLFPIVRLLLPNLDRERKSFGIKETVLAKLYIDMLSLGSDSKDAIKLKTYRVPKGGQSIDVMKDPLIFPFLNFNEMLNEIADESGGRKSVEHILGSMFRKMNAVQQKWTVRIILKDTKLGLGLNTILGVIHDDAKEYYEAHANLRMVCEKLKDRNVSVNEIQIRLMDPFKPMLADRMPVTKIESTYGGRPFYIEKKYDGERLQIHFQRYPDVQFKFFHAMFFNDFTSLIVDGEICTFNRHMDIIMQKGDQHNIRAIKADDPDLQQCFCIYDILLLNELLRDNFKDKEMIGRFVLAENWKGEVKQDAIDALNDAIDRREEGIVLKDPQSVYKPGARAGGGWIKLKPEYAEQIVDTLDLVILGGYYGSVGSGYSMRELLNVLQKISPNFSKTLPNGIKYQNKAGGRADVWIDPKKSVILQVKATEFIYSDLYATGVSLRFPRVETVRHDKSWNDCMTLSEMSSLKELGDGKLNRAKRTAKVYSSLQGPEKTDVIIQTLDLKDKVIVVEPANTKLKKELEEIVIKYGGNVEQNVSENQTYAYVETGLKIRAKGIIKSGKYDVVKSSWLLDCDEKGFRAFGPCDMVFTTTETLNSFRENYDKFDDPYFERTNIDGLKYSITKVKELEEELSLDSLDIAEFEDKFYSSPSSYVYGLFRKIESYFDIFEEFFVYKQVRDELDPLHFGRICFEFYGGSFPMSSKRDRLSHVFVNTDETERIKALKNIRKDWKVLDDILPIFRPENLRSEA</sequence>
<dbReference type="GO" id="GO:0005958">
    <property type="term" value="C:DNA-dependent protein kinase-DNA ligase 4 complex"/>
    <property type="evidence" value="ECO:0007669"/>
    <property type="project" value="TreeGrafter"/>
</dbReference>
<keyword evidence="10" id="KW-0472">Membrane</keyword>
<protein>
    <submittedName>
        <fullName evidence="13">LIG4</fullName>
        <ecNumber evidence="13">6.5.1.1</ecNumber>
    </submittedName>
</protein>
<dbReference type="Gene3D" id="1.10.3260.10">
    <property type="entry name" value="DNA ligase, ATP-dependent, N-terminal domain"/>
    <property type="match status" value="1"/>
</dbReference>
<evidence type="ECO:0000256" key="4">
    <source>
        <dbReference type="ARBA" id="ARBA00022763"/>
    </source>
</evidence>
<dbReference type="GO" id="GO:0003677">
    <property type="term" value="F:DNA binding"/>
    <property type="evidence" value="ECO:0007669"/>
    <property type="project" value="InterPro"/>
</dbReference>
<organism evidence="13 14">
    <name type="scientific">Lepeophtheirus salmonis</name>
    <name type="common">Salmon louse</name>
    <name type="synonym">Caligus salmonis</name>
    <dbReference type="NCBI Taxonomy" id="72036"/>
    <lineage>
        <taxon>Eukaryota</taxon>
        <taxon>Metazoa</taxon>
        <taxon>Ecdysozoa</taxon>
        <taxon>Arthropoda</taxon>
        <taxon>Crustacea</taxon>
        <taxon>Multicrustacea</taxon>
        <taxon>Hexanauplia</taxon>
        <taxon>Copepoda</taxon>
        <taxon>Siphonostomatoida</taxon>
        <taxon>Caligidae</taxon>
        <taxon>Lepeophtheirus</taxon>
    </lineage>
</organism>
<dbReference type="PROSITE" id="PS50160">
    <property type="entry name" value="DNA_LIGASE_A3"/>
    <property type="match status" value="1"/>
</dbReference>
<dbReference type="AlphaFoldDB" id="A0A7R8CHN9"/>
<evidence type="ECO:0000259" key="11">
    <source>
        <dbReference type="PROSITE" id="PS50160"/>
    </source>
</evidence>
<dbReference type="PANTHER" id="PTHR45997:SF1">
    <property type="entry name" value="DNA LIGASE 4"/>
    <property type="match status" value="1"/>
</dbReference>
<dbReference type="InterPro" id="IPR012310">
    <property type="entry name" value="DNA_ligase_ATP-dep_cent"/>
</dbReference>
<dbReference type="Pfam" id="PF02545">
    <property type="entry name" value="Maf"/>
    <property type="match status" value="1"/>
</dbReference>
<name>A0A7R8CHN9_LEPSM</name>
<evidence type="ECO:0000256" key="7">
    <source>
        <dbReference type="ARBA" id="ARBA00022842"/>
    </source>
</evidence>
<reference evidence="13" key="1">
    <citation type="submission" date="2021-02" db="EMBL/GenBank/DDBJ databases">
        <authorList>
            <person name="Bekaert M."/>
        </authorList>
    </citation>
    <scope>NUCLEOTIDE SEQUENCE</scope>
    <source>
        <strain evidence="13">IoA-00</strain>
    </source>
</reference>
<keyword evidence="10" id="KW-0812">Transmembrane</keyword>
<evidence type="ECO:0000256" key="5">
    <source>
        <dbReference type="ARBA" id="ARBA00022801"/>
    </source>
</evidence>
<dbReference type="GO" id="GO:0032807">
    <property type="term" value="C:DNA ligase IV complex"/>
    <property type="evidence" value="ECO:0007669"/>
    <property type="project" value="TreeGrafter"/>
</dbReference>
<evidence type="ECO:0000256" key="10">
    <source>
        <dbReference type="SAM" id="Phobius"/>
    </source>
</evidence>
<evidence type="ECO:0000259" key="12">
    <source>
        <dbReference type="PROSITE" id="PS50172"/>
    </source>
</evidence>
<dbReference type="InterPro" id="IPR029001">
    <property type="entry name" value="ITPase-like_fam"/>
</dbReference>
<dbReference type="InterPro" id="IPR001357">
    <property type="entry name" value="BRCT_dom"/>
</dbReference>
<gene>
    <name evidence="13" type="ORF">LSAA_4430</name>
</gene>
<keyword evidence="1 13" id="KW-0436">Ligase</keyword>
<dbReference type="SUPFAM" id="SSF50249">
    <property type="entry name" value="Nucleic acid-binding proteins"/>
    <property type="match status" value="1"/>
</dbReference>
<dbReference type="Pfam" id="PF01068">
    <property type="entry name" value="DNA_ligase_A_M"/>
    <property type="match status" value="1"/>
</dbReference>
<dbReference type="SUPFAM" id="SSF52972">
    <property type="entry name" value="ITPase-like"/>
    <property type="match status" value="1"/>
</dbReference>
<keyword evidence="10" id="KW-1133">Transmembrane helix</keyword>
<dbReference type="CDD" id="cd00555">
    <property type="entry name" value="Maf"/>
    <property type="match status" value="1"/>
</dbReference>
<dbReference type="OrthoDB" id="151490at2759"/>
<dbReference type="HAMAP" id="MF_00528">
    <property type="entry name" value="Maf"/>
    <property type="match status" value="1"/>
</dbReference>
<keyword evidence="6" id="KW-0067">ATP-binding</keyword>
<dbReference type="GO" id="GO:0006303">
    <property type="term" value="P:double-strand break repair via nonhomologous end joining"/>
    <property type="evidence" value="ECO:0007669"/>
    <property type="project" value="TreeGrafter"/>
</dbReference>
<dbReference type="Gene3D" id="3.30.470.30">
    <property type="entry name" value="DNA ligase/mRNA capping enzyme"/>
    <property type="match status" value="1"/>
</dbReference>
<dbReference type="GO" id="GO:0006310">
    <property type="term" value="P:DNA recombination"/>
    <property type="evidence" value="ECO:0007669"/>
    <property type="project" value="UniProtKB-KW"/>
</dbReference>
<dbReference type="GO" id="GO:0006297">
    <property type="term" value="P:nucleotide-excision repair, DNA gap filling"/>
    <property type="evidence" value="ECO:0007669"/>
    <property type="project" value="TreeGrafter"/>
</dbReference>
<dbReference type="Gene3D" id="2.40.50.140">
    <property type="entry name" value="Nucleic acid-binding proteins"/>
    <property type="match status" value="1"/>
</dbReference>
<dbReference type="PROSITE" id="PS50172">
    <property type="entry name" value="BRCT"/>
    <property type="match status" value="1"/>
</dbReference>
<keyword evidence="7" id="KW-0460">Magnesium</keyword>
<dbReference type="GO" id="GO:0046872">
    <property type="term" value="F:metal ion binding"/>
    <property type="evidence" value="ECO:0007669"/>
    <property type="project" value="UniProtKB-KW"/>
</dbReference>
<keyword evidence="9" id="KW-0234">DNA repair</keyword>
<feature type="domain" description="BRCT" evidence="12">
    <location>
        <begin position="727"/>
        <end position="782"/>
    </location>
</feature>
<keyword evidence="3" id="KW-0547">Nucleotide-binding</keyword>
<dbReference type="EMBL" id="HG994592">
    <property type="protein sequence ID" value="CAF2825613.1"/>
    <property type="molecule type" value="Genomic_DNA"/>
</dbReference>
<evidence type="ECO:0000256" key="3">
    <source>
        <dbReference type="ARBA" id="ARBA00022741"/>
    </source>
</evidence>
<feature type="transmembrane region" description="Helical" evidence="10">
    <location>
        <begin position="12"/>
        <end position="31"/>
    </location>
</feature>
<evidence type="ECO:0000256" key="2">
    <source>
        <dbReference type="ARBA" id="ARBA00022723"/>
    </source>
</evidence>
<evidence type="ECO:0000313" key="14">
    <source>
        <dbReference type="Proteomes" id="UP000675881"/>
    </source>
</evidence>